<dbReference type="CDD" id="cd17546">
    <property type="entry name" value="REC_hyHK_CKI1_RcsC-like"/>
    <property type="match status" value="1"/>
</dbReference>
<evidence type="ECO:0000256" key="3">
    <source>
        <dbReference type="ARBA" id="ARBA00012438"/>
    </source>
</evidence>
<dbReference type="InterPro" id="IPR001789">
    <property type="entry name" value="Sig_transdc_resp-reg_receiver"/>
</dbReference>
<keyword evidence="9" id="KW-0175">Coiled coil</keyword>
<keyword evidence="10" id="KW-0472">Membrane</keyword>
<dbReference type="CDD" id="cd00082">
    <property type="entry name" value="HisKA"/>
    <property type="match status" value="1"/>
</dbReference>
<dbReference type="InterPro" id="IPR003661">
    <property type="entry name" value="HisK_dim/P_dom"/>
</dbReference>
<evidence type="ECO:0000259" key="13">
    <source>
        <dbReference type="PROSITE" id="PS50885"/>
    </source>
</evidence>
<dbReference type="EMBL" id="BAAAZC010000019">
    <property type="protein sequence ID" value="GAA3975067.1"/>
    <property type="molecule type" value="Genomic_DNA"/>
</dbReference>
<evidence type="ECO:0000313" key="14">
    <source>
        <dbReference type="EMBL" id="GAA3975067.1"/>
    </source>
</evidence>
<dbReference type="PANTHER" id="PTHR45339">
    <property type="entry name" value="HYBRID SIGNAL TRANSDUCTION HISTIDINE KINASE J"/>
    <property type="match status" value="1"/>
</dbReference>
<dbReference type="Gene3D" id="3.40.50.2300">
    <property type="match status" value="1"/>
</dbReference>
<dbReference type="Pfam" id="PF00512">
    <property type="entry name" value="HisKA"/>
    <property type="match status" value="1"/>
</dbReference>
<dbReference type="CDD" id="cd06225">
    <property type="entry name" value="HAMP"/>
    <property type="match status" value="1"/>
</dbReference>
<dbReference type="CDD" id="cd16922">
    <property type="entry name" value="HATPase_EvgS-ArcB-TorS-like"/>
    <property type="match status" value="1"/>
</dbReference>
<dbReference type="SMART" id="SM00387">
    <property type="entry name" value="HATPase_c"/>
    <property type="match status" value="1"/>
</dbReference>
<dbReference type="SMART" id="SM00304">
    <property type="entry name" value="HAMP"/>
    <property type="match status" value="1"/>
</dbReference>
<sequence>MILFSRNRLKDISIAKKLYFTVGIMAALVTIELFTLYFAVTTLSAVRSFVAGEGMWSKAEKDATAALSQYAHSHNVADYEAFKHYLKVPLGDRNARLALLLPPPDMEKARQGFLDGRNHPDDINGMIKLVQRFHRVYYINKAFKLWENAEPIIGQLTKISEELHHKINSGASQKDIDKSLENIKLINKQLTEMEDGFSFTLGEGARWLEDLVLKILLTLSVTIGTTSILITISVSNGIGKGLKAIINGADLISEGNLTSRVKVYSKDEIGLLANAFNQMTDKLEQNSYEIKQHEESLKKEKERVLASEKVKQLFLMNMSHEIRTPMNVVLGFAHLLEDSLTDEEQLEYTNMLIKAGNELLVILNDILEFSKIESGDIVLETHPFSLNHMIYAILADIEPIAMAKHINLNCFIDSTVPEVVLGDKSRVNQILIKLLSNAVKFTERGEVMVIVNCTANHPEYVELEFSIKDTGIGIPVDQQERIFDHFEQASIDNGHKFGGTGLGLSIVKQLVKLLDGSIYVNSTPGNGSEFHFKLSFLKVSNRKGWTESAEVDTATKEELFSITKPRVLIVDDNPMNRTLIVKILQKRGFETDTAENGKIAVFKVRNQKYDIVLMDLQMPEMDGYEATRQIRGWQNHKSNIPIIAMTAHTMLGEMEKCFEIGMDDFIPKPFFSDMLFKKIYALLLQSKN</sequence>
<proteinExistence type="predicted"/>
<dbReference type="Pfam" id="PF00672">
    <property type="entry name" value="HAMP"/>
    <property type="match status" value="1"/>
</dbReference>
<accession>A0ABP7Q258</accession>
<dbReference type="RefSeq" id="WP_259087660.1">
    <property type="nucleotide sequence ID" value="NZ_BAAAZC010000019.1"/>
</dbReference>
<name>A0ABP7Q258_9SPHI</name>
<keyword evidence="7" id="KW-0902">Two-component regulatory system</keyword>
<dbReference type="Pfam" id="PF00072">
    <property type="entry name" value="Response_reg"/>
    <property type="match status" value="1"/>
</dbReference>
<evidence type="ECO:0000256" key="7">
    <source>
        <dbReference type="ARBA" id="ARBA00023012"/>
    </source>
</evidence>
<keyword evidence="10" id="KW-1133">Transmembrane helix</keyword>
<dbReference type="Gene3D" id="3.30.565.10">
    <property type="entry name" value="Histidine kinase-like ATPase, C-terminal domain"/>
    <property type="match status" value="1"/>
</dbReference>
<evidence type="ECO:0000256" key="9">
    <source>
        <dbReference type="SAM" id="Coils"/>
    </source>
</evidence>
<dbReference type="SUPFAM" id="SSF55874">
    <property type="entry name" value="ATPase domain of HSP90 chaperone/DNA topoisomerase II/histidine kinase"/>
    <property type="match status" value="1"/>
</dbReference>
<feature type="coiled-coil region" evidence="9">
    <location>
        <begin position="283"/>
        <end position="310"/>
    </location>
</feature>
<feature type="modified residue" description="4-aspartylphosphate" evidence="8">
    <location>
        <position position="615"/>
    </location>
</feature>
<dbReference type="EC" id="2.7.13.3" evidence="3"/>
<keyword evidence="4 8" id="KW-0597">Phosphoprotein</keyword>
<evidence type="ECO:0000256" key="8">
    <source>
        <dbReference type="PROSITE-ProRule" id="PRU00169"/>
    </source>
</evidence>
<evidence type="ECO:0000256" key="4">
    <source>
        <dbReference type="ARBA" id="ARBA00022553"/>
    </source>
</evidence>
<dbReference type="InterPro" id="IPR005467">
    <property type="entry name" value="His_kinase_dom"/>
</dbReference>
<keyword evidence="10" id="KW-0812">Transmembrane</keyword>
<dbReference type="PRINTS" id="PR00344">
    <property type="entry name" value="BCTRLSENSOR"/>
</dbReference>
<dbReference type="SUPFAM" id="SSF158472">
    <property type="entry name" value="HAMP domain-like"/>
    <property type="match status" value="1"/>
</dbReference>
<organism evidence="14 15">
    <name type="scientific">Mucilaginibacter dorajii</name>
    <dbReference type="NCBI Taxonomy" id="692994"/>
    <lineage>
        <taxon>Bacteria</taxon>
        <taxon>Pseudomonadati</taxon>
        <taxon>Bacteroidota</taxon>
        <taxon>Sphingobacteriia</taxon>
        <taxon>Sphingobacteriales</taxon>
        <taxon>Sphingobacteriaceae</taxon>
        <taxon>Mucilaginibacter</taxon>
    </lineage>
</organism>
<dbReference type="InterPro" id="IPR003660">
    <property type="entry name" value="HAMP_dom"/>
</dbReference>
<gene>
    <name evidence="14" type="ORF">GCM10022210_26860</name>
</gene>
<dbReference type="Proteomes" id="UP001500742">
    <property type="component" value="Unassembled WGS sequence"/>
</dbReference>
<feature type="domain" description="Response regulatory" evidence="12">
    <location>
        <begin position="566"/>
        <end position="683"/>
    </location>
</feature>
<dbReference type="Gene3D" id="1.10.287.130">
    <property type="match status" value="1"/>
</dbReference>
<keyword evidence="5" id="KW-0808">Transferase</keyword>
<dbReference type="PROSITE" id="PS50109">
    <property type="entry name" value="HIS_KIN"/>
    <property type="match status" value="1"/>
</dbReference>
<evidence type="ECO:0000256" key="6">
    <source>
        <dbReference type="ARBA" id="ARBA00022777"/>
    </source>
</evidence>
<evidence type="ECO:0000256" key="10">
    <source>
        <dbReference type="SAM" id="Phobius"/>
    </source>
</evidence>
<dbReference type="InterPro" id="IPR036890">
    <property type="entry name" value="HATPase_C_sf"/>
</dbReference>
<dbReference type="SMART" id="SM00448">
    <property type="entry name" value="REC"/>
    <property type="match status" value="1"/>
</dbReference>
<evidence type="ECO:0000256" key="2">
    <source>
        <dbReference type="ARBA" id="ARBA00004370"/>
    </source>
</evidence>
<comment type="caution">
    <text evidence="14">The sequence shown here is derived from an EMBL/GenBank/DDBJ whole genome shotgun (WGS) entry which is preliminary data.</text>
</comment>
<dbReference type="InterPro" id="IPR004358">
    <property type="entry name" value="Sig_transdc_His_kin-like_C"/>
</dbReference>
<keyword evidence="6" id="KW-0418">Kinase</keyword>
<dbReference type="PANTHER" id="PTHR45339:SF1">
    <property type="entry name" value="HYBRID SIGNAL TRANSDUCTION HISTIDINE KINASE J"/>
    <property type="match status" value="1"/>
</dbReference>
<dbReference type="Gene3D" id="6.10.340.10">
    <property type="match status" value="1"/>
</dbReference>
<evidence type="ECO:0000256" key="5">
    <source>
        <dbReference type="ARBA" id="ARBA00022679"/>
    </source>
</evidence>
<reference evidence="15" key="1">
    <citation type="journal article" date="2019" name="Int. J. Syst. Evol. Microbiol.">
        <title>The Global Catalogue of Microorganisms (GCM) 10K type strain sequencing project: providing services to taxonomists for standard genome sequencing and annotation.</title>
        <authorList>
            <consortium name="The Broad Institute Genomics Platform"/>
            <consortium name="The Broad Institute Genome Sequencing Center for Infectious Disease"/>
            <person name="Wu L."/>
            <person name="Ma J."/>
        </authorList>
    </citation>
    <scope>NUCLEOTIDE SEQUENCE [LARGE SCALE GENOMIC DNA]</scope>
    <source>
        <strain evidence="15">JCM 16601</strain>
    </source>
</reference>
<evidence type="ECO:0000313" key="15">
    <source>
        <dbReference type="Proteomes" id="UP001500742"/>
    </source>
</evidence>
<dbReference type="InterPro" id="IPR036097">
    <property type="entry name" value="HisK_dim/P_sf"/>
</dbReference>
<dbReference type="SUPFAM" id="SSF52172">
    <property type="entry name" value="CheY-like"/>
    <property type="match status" value="1"/>
</dbReference>
<feature type="transmembrane region" description="Helical" evidence="10">
    <location>
        <begin position="18"/>
        <end position="40"/>
    </location>
</feature>
<dbReference type="InterPro" id="IPR011006">
    <property type="entry name" value="CheY-like_superfamily"/>
</dbReference>
<dbReference type="Pfam" id="PF02518">
    <property type="entry name" value="HATPase_c"/>
    <property type="match status" value="1"/>
</dbReference>
<dbReference type="SUPFAM" id="SSF47384">
    <property type="entry name" value="Homodimeric domain of signal transducing histidine kinase"/>
    <property type="match status" value="1"/>
</dbReference>
<evidence type="ECO:0000256" key="1">
    <source>
        <dbReference type="ARBA" id="ARBA00000085"/>
    </source>
</evidence>
<dbReference type="InterPro" id="IPR003594">
    <property type="entry name" value="HATPase_dom"/>
</dbReference>
<feature type="domain" description="Histidine kinase" evidence="11">
    <location>
        <begin position="317"/>
        <end position="538"/>
    </location>
</feature>
<feature type="domain" description="HAMP" evidence="13">
    <location>
        <begin position="236"/>
        <end position="288"/>
    </location>
</feature>
<protein>
    <recommendedName>
        <fullName evidence="3">histidine kinase</fullName>
        <ecNumber evidence="3">2.7.13.3</ecNumber>
    </recommendedName>
</protein>
<evidence type="ECO:0000259" key="11">
    <source>
        <dbReference type="PROSITE" id="PS50109"/>
    </source>
</evidence>
<dbReference type="PROSITE" id="PS50110">
    <property type="entry name" value="RESPONSE_REGULATORY"/>
    <property type="match status" value="1"/>
</dbReference>
<keyword evidence="15" id="KW-1185">Reference proteome</keyword>
<dbReference type="SMART" id="SM00388">
    <property type="entry name" value="HisKA"/>
    <property type="match status" value="1"/>
</dbReference>
<comment type="subcellular location">
    <subcellularLocation>
        <location evidence="2">Membrane</location>
    </subcellularLocation>
</comment>
<evidence type="ECO:0000259" key="12">
    <source>
        <dbReference type="PROSITE" id="PS50110"/>
    </source>
</evidence>
<dbReference type="PROSITE" id="PS50885">
    <property type="entry name" value="HAMP"/>
    <property type="match status" value="1"/>
</dbReference>
<comment type="catalytic activity">
    <reaction evidence="1">
        <text>ATP + protein L-histidine = ADP + protein N-phospho-L-histidine.</text>
        <dbReference type="EC" id="2.7.13.3"/>
    </reaction>
</comment>